<dbReference type="OMA" id="FSKWAKC"/>
<dbReference type="PANTHER" id="PTHR33840">
    <property type="match status" value="1"/>
</dbReference>
<evidence type="ECO:0000313" key="3">
    <source>
        <dbReference type="Proteomes" id="UP000000709"/>
    </source>
</evidence>
<dbReference type="OrthoDB" id="3162439at2759"/>
<dbReference type="eggNOG" id="ENOG502QPR9">
    <property type="taxonomic scope" value="Eukaryota"/>
</dbReference>
<dbReference type="AlphaFoldDB" id="G3AQS4"/>
<feature type="domain" description="T6SS Phospholipase effector Tle1-like catalytic" evidence="1">
    <location>
        <begin position="1"/>
        <end position="198"/>
    </location>
</feature>
<dbReference type="RefSeq" id="XP_007376399.1">
    <property type="nucleotide sequence ID" value="XM_007376337.1"/>
</dbReference>
<proteinExistence type="predicted"/>
<dbReference type="KEGG" id="spaa:SPAPADRAFT_155049"/>
<dbReference type="HOGENOM" id="CLU_005049_0_3_1"/>
<dbReference type="FunCoup" id="G3AQS4">
    <property type="interactions" value="25"/>
</dbReference>
<dbReference type="GeneID" id="18871009"/>
<sequence length="395" mass="45270">MIEKVGLVNKGLEDMIPMAWTIYANWENAGQPLDGNMSAKFAQEFKKTFSRNDIRIHFMGLWDSVNSVGTLRDQSFPYTTRSSNVDHIRHAVSIDERRSRMKQQLFNSNDSDSDSSCSTCETTSTYNSDSSLKSISDLILSLIGRTRTQHKVRREPQQKNDLVQVFFPGNHGNIGGGWESNDGNQLLSNVSLRWMLAQAIKFKVVFKLGAIGTFATTFPSYLGLLSYHHDVLALMQHYPDQLRATGVVGKYPYLPKAPICRFDGRGSTTMFESLFWWALELLPISYKIEDRYGERKRVVSPNLGESRILPEDCILHWSVFYRLHYVSDYNPTNLPPDIGEKFFQSLSQLKLFNFNTIRDYSEGLTIDKIKQDWSSQIWKVIPDELSAILEENPHL</sequence>
<dbReference type="STRING" id="619300.G3AQS4"/>
<evidence type="ECO:0000259" key="1">
    <source>
        <dbReference type="Pfam" id="PF09994"/>
    </source>
</evidence>
<protein>
    <recommendedName>
        <fullName evidence="1">T6SS Phospholipase effector Tle1-like catalytic domain-containing protein</fullName>
    </recommendedName>
</protein>
<dbReference type="InParanoid" id="G3AQS4"/>
<organism evidence="3">
    <name type="scientific">Spathaspora passalidarum (strain NRRL Y-27907 / 11-Y1)</name>
    <dbReference type="NCBI Taxonomy" id="619300"/>
    <lineage>
        <taxon>Eukaryota</taxon>
        <taxon>Fungi</taxon>
        <taxon>Dikarya</taxon>
        <taxon>Ascomycota</taxon>
        <taxon>Saccharomycotina</taxon>
        <taxon>Pichiomycetes</taxon>
        <taxon>Debaryomycetaceae</taxon>
        <taxon>Spathaspora</taxon>
    </lineage>
</organism>
<name>G3AQS4_SPAPN</name>
<accession>G3AQS4</accession>
<dbReference type="InterPro" id="IPR018712">
    <property type="entry name" value="Tle1-like_cat"/>
</dbReference>
<reference evidence="2 3" key="1">
    <citation type="journal article" date="2011" name="Proc. Natl. Acad. Sci. U.S.A.">
        <title>Comparative genomics of xylose-fermenting fungi for enhanced biofuel production.</title>
        <authorList>
            <person name="Wohlbach D.J."/>
            <person name="Kuo A."/>
            <person name="Sato T.K."/>
            <person name="Potts K.M."/>
            <person name="Salamov A.A."/>
            <person name="LaButti K.M."/>
            <person name="Sun H."/>
            <person name="Clum A."/>
            <person name="Pangilinan J.L."/>
            <person name="Lindquist E.A."/>
            <person name="Lucas S."/>
            <person name="Lapidus A."/>
            <person name="Jin M."/>
            <person name="Gunawan C."/>
            <person name="Balan V."/>
            <person name="Dale B.E."/>
            <person name="Jeffries T.W."/>
            <person name="Zinkel R."/>
            <person name="Barry K.W."/>
            <person name="Grigoriev I.V."/>
            <person name="Gasch A.P."/>
        </authorList>
    </citation>
    <scope>NUCLEOTIDE SEQUENCE [LARGE SCALE GENOMIC DNA]</scope>
    <source>
        <strain evidence="3">NRRL Y-27907 / 11-Y1</strain>
    </source>
</reference>
<dbReference type="PANTHER" id="PTHR33840:SF2">
    <property type="entry name" value="TLE1 PHOSPHOLIPASE DOMAIN-CONTAINING PROTEIN"/>
    <property type="match status" value="1"/>
</dbReference>
<gene>
    <name evidence="2" type="ORF">SPAPADRAFT_155049</name>
</gene>
<dbReference type="Pfam" id="PF09994">
    <property type="entry name" value="T6SS_Tle1-like_cat"/>
    <property type="match status" value="1"/>
</dbReference>
<dbReference type="Proteomes" id="UP000000709">
    <property type="component" value="Unassembled WGS sequence"/>
</dbReference>
<dbReference type="EMBL" id="GL996503">
    <property type="protein sequence ID" value="EGW31621.1"/>
    <property type="molecule type" value="Genomic_DNA"/>
</dbReference>
<evidence type="ECO:0000313" key="2">
    <source>
        <dbReference type="EMBL" id="EGW31621.1"/>
    </source>
</evidence>
<keyword evidence="3" id="KW-1185">Reference proteome</keyword>